<name>A0A5N6K4P3_MONLA</name>
<evidence type="ECO:0000313" key="1">
    <source>
        <dbReference type="EMBL" id="KAB8297348.1"/>
    </source>
</evidence>
<keyword evidence="2" id="KW-1185">Reference proteome</keyword>
<protein>
    <submittedName>
        <fullName evidence="1">Uncharacterized protein</fullName>
    </submittedName>
</protein>
<sequence>MLWLLWWVEQNDWVESEDWLDADLEIDLEWCGLGIFDLEMEDMVMCVRSGLMLGWFVGECAVFTAYRWCWNWNWNIPRAEILKMLCFWNLQYGKGIGYDGMGWMVWDIDMDMFMTIMITNLDIRNTYWMDGLRTRPTTDEKDTTA</sequence>
<dbReference type="EMBL" id="VIGI01000008">
    <property type="protein sequence ID" value="KAB8297348.1"/>
    <property type="molecule type" value="Genomic_DNA"/>
</dbReference>
<comment type="caution">
    <text evidence="1">The sequence shown here is derived from an EMBL/GenBank/DDBJ whole genome shotgun (WGS) entry which is preliminary data.</text>
</comment>
<gene>
    <name evidence="1" type="ORF">EYC80_002694</name>
</gene>
<proteinExistence type="predicted"/>
<accession>A0A5N6K4P3</accession>
<dbReference type="AlphaFoldDB" id="A0A5N6K4P3"/>
<organism evidence="1 2">
    <name type="scientific">Monilinia laxa</name>
    <name type="common">Brown rot fungus</name>
    <name type="synonym">Sclerotinia laxa</name>
    <dbReference type="NCBI Taxonomy" id="61186"/>
    <lineage>
        <taxon>Eukaryota</taxon>
        <taxon>Fungi</taxon>
        <taxon>Dikarya</taxon>
        <taxon>Ascomycota</taxon>
        <taxon>Pezizomycotina</taxon>
        <taxon>Leotiomycetes</taxon>
        <taxon>Helotiales</taxon>
        <taxon>Sclerotiniaceae</taxon>
        <taxon>Monilinia</taxon>
    </lineage>
</organism>
<reference evidence="1 2" key="1">
    <citation type="submission" date="2019-06" db="EMBL/GenBank/DDBJ databases">
        <title>Genome Sequence of the Brown Rot Fungal Pathogen Monilinia laxa.</title>
        <authorList>
            <person name="De Miccolis Angelini R.M."/>
            <person name="Landi L."/>
            <person name="Abate D."/>
            <person name="Pollastro S."/>
            <person name="Romanazzi G."/>
            <person name="Faretra F."/>
        </authorList>
    </citation>
    <scope>NUCLEOTIDE SEQUENCE [LARGE SCALE GENOMIC DNA]</scope>
    <source>
        <strain evidence="1 2">Mlax316</strain>
    </source>
</reference>
<dbReference type="Proteomes" id="UP000326757">
    <property type="component" value="Unassembled WGS sequence"/>
</dbReference>
<dbReference type="OrthoDB" id="10390769at2759"/>
<evidence type="ECO:0000313" key="2">
    <source>
        <dbReference type="Proteomes" id="UP000326757"/>
    </source>
</evidence>